<evidence type="ECO:0000256" key="1">
    <source>
        <dbReference type="ARBA" id="ARBA00001974"/>
    </source>
</evidence>
<dbReference type="Proteomes" id="UP000727907">
    <property type="component" value="Unassembled WGS sequence"/>
</dbReference>
<comment type="caution">
    <text evidence="7">The sequence shown here is derived from an EMBL/GenBank/DDBJ whole genome shotgun (WGS) entry which is preliminary data.</text>
</comment>
<accession>A0ABS6IPN1</accession>
<comment type="cofactor">
    <cofactor evidence="1">
        <name>FAD</name>
        <dbReference type="ChEBI" id="CHEBI:57692"/>
    </cofactor>
</comment>
<evidence type="ECO:0000256" key="3">
    <source>
        <dbReference type="ARBA" id="ARBA00022827"/>
    </source>
</evidence>
<dbReference type="InterPro" id="IPR007867">
    <property type="entry name" value="GMC_OxRtase_C"/>
</dbReference>
<evidence type="ECO:0000259" key="6">
    <source>
        <dbReference type="PROSITE" id="PS00624"/>
    </source>
</evidence>
<name>A0ABS6IPN1_9HYPH</name>
<gene>
    <name evidence="7" type="ORF">KQ910_15405</name>
</gene>
<organism evidence="7 8">
    <name type="scientific">Reyranella humidisoli</name>
    <dbReference type="NCBI Taxonomy" id="2849149"/>
    <lineage>
        <taxon>Bacteria</taxon>
        <taxon>Pseudomonadati</taxon>
        <taxon>Pseudomonadota</taxon>
        <taxon>Alphaproteobacteria</taxon>
        <taxon>Hyphomicrobiales</taxon>
        <taxon>Reyranellaceae</taxon>
        <taxon>Reyranella</taxon>
    </lineage>
</organism>
<keyword evidence="2 4" id="KW-0285">Flavoprotein</keyword>
<dbReference type="Pfam" id="PF00732">
    <property type="entry name" value="GMC_oxred_N"/>
    <property type="match status" value="1"/>
</dbReference>
<dbReference type="RefSeq" id="WP_216961964.1">
    <property type="nucleotide sequence ID" value="NZ_JAHOPB010000001.1"/>
</dbReference>
<evidence type="ECO:0000259" key="5">
    <source>
        <dbReference type="PROSITE" id="PS00623"/>
    </source>
</evidence>
<feature type="domain" description="Glucose-methanol-choline oxidoreductase N-terminal" evidence="5">
    <location>
        <begin position="83"/>
        <end position="106"/>
    </location>
</feature>
<comment type="similarity">
    <text evidence="4">Belongs to the GMC oxidoreductase family.</text>
</comment>
<dbReference type="EMBL" id="JAHOPB010000001">
    <property type="protein sequence ID" value="MBU8875160.1"/>
    <property type="molecule type" value="Genomic_DNA"/>
</dbReference>
<evidence type="ECO:0000256" key="2">
    <source>
        <dbReference type="ARBA" id="ARBA00022630"/>
    </source>
</evidence>
<protein>
    <submittedName>
        <fullName evidence="7">Choline dehydrogenase</fullName>
        <ecNumber evidence="7">1.1.99.1</ecNumber>
    </submittedName>
</protein>
<dbReference type="InterPro" id="IPR000172">
    <property type="entry name" value="GMC_OxRdtase_N"/>
</dbReference>
<keyword evidence="3 4" id="KW-0274">FAD</keyword>
<evidence type="ECO:0000256" key="4">
    <source>
        <dbReference type="RuleBase" id="RU003968"/>
    </source>
</evidence>
<dbReference type="NCBIfam" id="NF002550">
    <property type="entry name" value="PRK02106.1"/>
    <property type="match status" value="1"/>
</dbReference>
<dbReference type="PROSITE" id="PS00624">
    <property type="entry name" value="GMC_OXRED_2"/>
    <property type="match status" value="1"/>
</dbReference>
<dbReference type="PROSITE" id="PS00623">
    <property type="entry name" value="GMC_OXRED_1"/>
    <property type="match status" value="1"/>
</dbReference>
<dbReference type="Pfam" id="PF05199">
    <property type="entry name" value="GMC_oxred_C"/>
    <property type="match status" value="1"/>
</dbReference>
<evidence type="ECO:0000313" key="8">
    <source>
        <dbReference type="Proteomes" id="UP000727907"/>
    </source>
</evidence>
<dbReference type="InterPro" id="IPR012132">
    <property type="entry name" value="GMC_OxRdtase"/>
</dbReference>
<dbReference type="PANTHER" id="PTHR11552:SF147">
    <property type="entry name" value="CHOLINE DEHYDROGENASE, MITOCHONDRIAL"/>
    <property type="match status" value="1"/>
</dbReference>
<dbReference type="PANTHER" id="PTHR11552">
    <property type="entry name" value="GLUCOSE-METHANOL-CHOLINE GMC OXIDOREDUCTASE"/>
    <property type="match status" value="1"/>
</dbReference>
<sequence>MSSLYDYIIVGAGSAGCALAARLAWERPKLRILVLEAGGPDKSFLLKMPAGFASLGEKNPFNWHYETTPQKHCNDRRMYWPRGKTLGGSSSINAMLYIRGHASDYDHWRQLGNEGWSYEDVLPYFKKAENNERGADAFHGTGGPLNVADQVDPCKLNEAFLKAAEEAGHKRTKDFNGAEQDGVGMYQVTQKNKQRWSTASAYLRPAVANSGAHLEVITGALVERIIFDQNRAMGVRYTLNGRDEVARVTREIILCGGAINSPQLMMLSGIGPADHLTSIGIRPILDLPGVGGNLQDHVDAALLQFCKTRDTYDRANKLASLYQYVVNKKGPGTSPIAESGGFLRTRPGLAAPDIQLHFLPVLVMDHGRTRLNKDGYSLHICTLRPESKGTIRLRSKDPKEHPLIDPNYLSERQDLDALIAGVKIGRDIFAQSGLDPYRADELAPGAAAKTDAEIEQWIRAKCETIYHPVGTCKMGPASDPMAVVDDKLLVHGVEGLRVVDASVMPTLIGGNTNAPSIMLAERTAAIMHAAGMTN</sequence>
<dbReference type="PIRSF" id="PIRSF000137">
    <property type="entry name" value="Alcohol_oxidase"/>
    <property type="match status" value="1"/>
</dbReference>
<proteinExistence type="inferred from homology"/>
<reference evidence="7 8" key="1">
    <citation type="submission" date="2021-06" db="EMBL/GenBank/DDBJ databases">
        <authorList>
            <person name="Lee D.H."/>
        </authorList>
    </citation>
    <scope>NUCLEOTIDE SEQUENCE [LARGE SCALE GENOMIC DNA]</scope>
    <source>
        <strain evidence="7 8">MMS21-HV4-11</strain>
    </source>
</reference>
<feature type="domain" description="Glucose-methanol-choline oxidoreductase N-terminal" evidence="6">
    <location>
        <begin position="257"/>
        <end position="271"/>
    </location>
</feature>
<dbReference type="EC" id="1.1.99.1" evidence="7"/>
<keyword evidence="7" id="KW-0560">Oxidoreductase</keyword>
<dbReference type="GO" id="GO:0008812">
    <property type="term" value="F:choline dehydrogenase activity"/>
    <property type="evidence" value="ECO:0007669"/>
    <property type="project" value="UniProtKB-EC"/>
</dbReference>
<keyword evidence="8" id="KW-1185">Reference proteome</keyword>
<evidence type="ECO:0000313" key="7">
    <source>
        <dbReference type="EMBL" id="MBU8875160.1"/>
    </source>
</evidence>